<dbReference type="AlphaFoldDB" id="A0A8H4QLB7"/>
<comment type="subcellular location">
    <subcellularLocation>
        <location evidence="6">Nucleus</location>
        <location evidence="6">Nucleolus</location>
    </subcellularLocation>
    <subcellularLocation>
        <location evidence="6">Nucleus</location>
        <location evidence="6">Nucleoplasm</location>
    </subcellularLocation>
</comment>
<keyword evidence="1 6" id="KW-0690">Ribosome biogenesis</keyword>
<comment type="subunit">
    <text evidence="6">Component of the NOP7 complex, composed of ERB1, NOP7 and YTM1. Within the NOP7 complex ERB1 appears to interact directly with NOP7 and YTM1. The NOP7 complex also associates with the 66S pre-ribosome.</text>
</comment>
<dbReference type="EMBL" id="JAACJL010000046">
    <property type="protein sequence ID" value="KAF4612961.1"/>
    <property type="molecule type" value="Genomic_DNA"/>
</dbReference>
<dbReference type="GO" id="GO:0005654">
    <property type="term" value="C:nucleoplasm"/>
    <property type="evidence" value="ECO:0007669"/>
    <property type="project" value="UniProtKB-SubCell"/>
</dbReference>
<evidence type="ECO:0000256" key="1">
    <source>
        <dbReference type="ARBA" id="ARBA00022517"/>
    </source>
</evidence>
<evidence type="ECO:0000256" key="5">
    <source>
        <dbReference type="ARBA" id="ARBA00023242"/>
    </source>
</evidence>
<feature type="region of interest" description="Disordered" evidence="8">
    <location>
        <begin position="235"/>
        <end position="277"/>
    </location>
</feature>
<comment type="similarity">
    <text evidence="6">Belongs to the WD repeat WDR12/YTM1 family.</text>
</comment>
<proteinExistence type="inferred from homology"/>
<keyword evidence="5 6" id="KW-0539">Nucleus</keyword>
<dbReference type="Proteomes" id="UP000521872">
    <property type="component" value="Unassembled WGS sequence"/>
</dbReference>
<keyword evidence="11" id="KW-1185">Reference proteome</keyword>
<evidence type="ECO:0000313" key="11">
    <source>
        <dbReference type="Proteomes" id="UP000521872"/>
    </source>
</evidence>
<name>A0A8H4QLB7_9AGAR</name>
<feature type="repeat" description="WD" evidence="7">
    <location>
        <begin position="282"/>
        <end position="324"/>
    </location>
</feature>
<dbReference type="InterPro" id="IPR028599">
    <property type="entry name" value="WDR12/Ytm1"/>
</dbReference>
<feature type="repeat" description="WD" evidence="7">
    <location>
        <begin position="397"/>
        <end position="419"/>
    </location>
</feature>
<evidence type="ECO:0000256" key="3">
    <source>
        <dbReference type="ARBA" id="ARBA00022574"/>
    </source>
</evidence>
<dbReference type="PRINTS" id="PR00320">
    <property type="entry name" value="GPROTEINBRPT"/>
</dbReference>
<evidence type="ECO:0000256" key="7">
    <source>
        <dbReference type="PROSITE-ProRule" id="PRU00221"/>
    </source>
</evidence>
<dbReference type="SUPFAM" id="SSF50978">
    <property type="entry name" value="WD40 repeat-like"/>
    <property type="match status" value="1"/>
</dbReference>
<keyword evidence="2 6" id="KW-0698">rRNA processing</keyword>
<evidence type="ECO:0000256" key="4">
    <source>
        <dbReference type="ARBA" id="ARBA00022737"/>
    </source>
</evidence>
<dbReference type="GO" id="GO:0000466">
    <property type="term" value="P:maturation of 5.8S rRNA from tricistronic rRNA transcript (SSU-rRNA, 5.8S rRNA, LSU-rRNA)"/>
    <property type="evidence" value="ECO:0007669"/>
    <property type="project" value="UniProtKB-UniRule"/>
</dbReference>
<protein>
    <recommendedName>
        <fullName evidence="6">Ribosome biogenesis protein YTM1</fullName>
    </recommendedName>
</protein>
<dbReference type="GO" id="GO:0030687">
    <property type="term" value="C:preribosome, large subunit precursor"/>
    <property type="evidence" value="ECO:0007669"/>
    <property type="project" value="UniProtKB-UniRule"/>
</dbReference>
<feature type="domain" description="NLE" evidence="9">
    <location>
        <begin position="14"/>
        <end position="74"/>
    </location>
</feature>
<dbReference type="InterPro" id="IPR001680">
    <property type="entry name" value="WD40_rpt"/>
</dbReference>
<dbReference type="InterPro" id="IPR036322">
    <property type="entry name" value="WD40_repeat_dom_sf"/>
</dbReference>
<evidence type="ECO:0000256" key="2">
    <source>
        <dbReference type="ARBA" id="ARBA00022552"/>
    </source>
</evidence>
<reference evidence="10 11" key="1">
    <citation type="submission" date="2019-12" db="EMBL/GenBank/DDBJ databases">
        <authorList>
            <person name="Floudas D."/>
            <person name="Bentzer J."/>
            <person name="Ahren D."/>
            <person name="Johansson T."/>
            <person name="Persson P."/>
            <person name="Tunlid A."/>
        </authorList>
    </citation>
    <scope>NUCLEOTIDE SEQUENCE [LARGE SCALE GENOMIC DNA]</scope>
    <source>
        <strain evidence="10 11">CBS 102.39</strain>
    </source>
</reference>
<dbReference type="PROSITE" id="PS50082">
    <property type="entry name" value="WD_REPEATS_2"/>
    <property type="match status" value="3"/>
</dbReference>
<dbReference type="PANTHER" id="PTHR19855:SF11">
    <property type="entry name" value="RIBOSOME BIOGENESIS PROTEIN WDR12"/>
    <property type="match status" value="1"/>
</dbReference>
<keyword evidence="4" id="KW-0677">Repeat</keyword>
<dbReference type="InterPro" id="IPR015943">
    <property type="entry name" value="WD40/YVTN_repeat-like_dom_sf"/>
</dbReference>
<dbReference type="Pfam" id="PF08154">
    <property type="entry name" value="NLE"/>
    <property type="match status" value="1"/>
</dbReference>
<evidence type="ECO:0000313" key="10">
    <source>
        <dbReference type="EMBL" id="KAF4612961.1"/>
    </source>
</evidence>
<dbReference type="Gene3D" id="2.130.10.10">
    <property type="entry name" value="YVTN repeat-like/Quinoprotein amine dehydrogenase"/>
    <property type="match status" value="1"/>
</dbReference>
<evidence type="ECO:0000256" key="6">
    <source>
        <dbReference type="HAMAP-Rule" id="MF_03029"/>
    </source>
</evidence>
<feature type="compositionally biased region" description="Basic and acidic residues" evidence="8">
    <location>
        <begin position="261"/>
        <end position="270"/>
    </location>
</feature>
<dbReference type="SMART" id="SM00320">
    <property type="entry name" value="WD40"/>
    <property type="match status" value="6"/>
</dbReference>
<keyword evidence="3 7" id="KW-0853">WD repeat</keyword>
<dbReference type="InterPro" id="IPR020472">
    <property type="entry name" value="WD40_PAC1"/>
</dbReference>
<dbReference type="PROSITE" id="PS00678">
    <property type="entry name" value="WD_REPEATS_1"/>
    <property type="match status" value="2"/>
</dbReference>
<gene>
    <name evidence="6" type="primary">YTM1</name>
    <name evidence="10" type="ORF">D9613_010785</name>
</gene>
<accession>A0A8H4QLB7</accession>
<organism evidence="10 11">
    <name type="scientific">Agrocybe pediades</name>
    <dbReference type="NCBI Taxonomy" id="84607"/>
    <lineage>
        <taxon>Eukaryota</taxon>
        <taxon>Fungi</taxon>
        <taxon>Dikarya</taxon>
        <taxon>Basidiomycota</taxon>
        <taxon>Agaricomycotina</taxon>
        <taxon>Agaricomycetes</taxon>
        <taxon>Agaricomycetidae</taxon>
        <taxon>Agaricales</taxon>
        <taxon>Agaricineae</taxon>
        <taxon>Strophariaceae</taxon>
        <taxon>Agrocybe</taxon>
    </lineage>
</organism>
<sequence>MSTDVNMASASQPVTFRTQTAYPLPSQKFMIPTTWRRYQLSQLINKALGLDKTKPVPFDFLVRGELLTTTLSEWCKENGVGEEETLEIEYIESVMPPQKMSDFPHEDWVSTVSCQIPGYFMTASYDGQVRAFDYSKNLVLGYAAHSAPVTSLCIVPSSSNGDGTFTIATASQDLTAQISEVTFASGLEASSSSSKTLATLHLHTQTISSVSSNSTGSHLLTSSWDGLIGLWDTTIPTSDEVPEPALNERDREGKKKRRKLQRDAEDEHGGRQAKRKAPLMVLKSHTGRVSKAIWGQEDENKAYSCGFDSTVRLWDTEHGVCEHTINASEKPFLDMTTTSNGQSILAVSTDRTMSLYDIRSSPSKSNPLTSAASAIFMHPTGATPSCVSACESNAHQVVTGAYDGIVRVWDLRSTKGAMATFKAFEGEKAGKKVLSVSWKRGIVGIAGEGGLSVWKVGEEKEDAGKTTTTA</sequence>
<dbReference type="GO" id="GO:0005730">
    <property type="term" value="C:nucleolus"/>
    <property type="evidence" value="ECO:0007669"/>
    <property type="project" value="UniProtKB-SubCell"/>
</dbReference>
<comment type="caution">
    <text evidence="10">The sequence shown here is derived from an EMBL/GenBank/DDBJ whole genome shotgun (WGS) entry which is preliminary data.</text>
</comment>
<dbReference type="PANTHER" id="PTHR19855">
    <property type="entry name" value="WD40 REPEAT PROTEIN 12, 37"/>
    <property type="match status" value="1"/>
</dbReference>
<dbReference type="GO" id="GO:0000463">
    <property type="term" value="P:maturation of LSU-rRNA from tricistronic rRNA transcript (SSU-rRNA, 5.8S rRNA, LSU-rRNA)"/>
    <property type="evidence" value="ECO:0007669"/>
    <property type="project" value="UniProtKB-UniRule"/>
</dbReference>
<feature type="repeat" description="WD" evidence="7">
    <location>
        <begin position="200"/>
        <end position="232"/>
    </location>
</feature>
<dbReference type="InterPro" id="IPR012972">
    <property type="entry name" value="NLE"/>
</dbReference>
<comment type="function">
    <text evidence="6">Component of the NOP7 complex, which is required for maturation of the 25S and 5.8S ribosomal RNAs and formation of the 60S ribosome.</text>
</comment>
<dbReference type="Pfam" id="PF00400">
    <property type="entry name" value="WD40"/>
    <property type="match status" value="3"/>
</dbReference>
<dbReference type="InterPro" id="IPR019775">
    <property type="entry name" value="WD40_repeat_CS"/>
</dbReference>
<evidence type="ECO:0000256" key="8">
    <source>
        <dbReference type="SAM" id="MobiDB-lite"/>
    </source>
</evidence>
<evidence type="ECO:0000259" key="9">
    <source>
        <dbReference type="Pfam" id="PF08154"/>
    </source>
</evidence>
<dbReference type="GO" id="GO:0043021">
    <property type="term" value="F:ribonucleoprotein complex binding"/>
    <property type="evidence" value="ECO:0007669"/>
    <property type="project" value="UniProtKB-UniRule"/>
</dbReference>
<dbReference type="PROSITE" id="PS50294">
    <property type="entry name" value="WD_REPEATS_REGION"/>
    <property type="match status" value="1"/>
</dbReference>
<dbReference type="HAMAP" id="MF_03029">
    <property type="entry name" value="WDR12"/>
    <property type="match status" value="1"/>
</dbReference>